<gene>
    <name evidence="1" type="ORF">NCTC10254_01672</name>
</gene>
<dbReference type="Pfam" id="PF11382">
    <property type="entry name" value="MctB"/>
    <property type="match status" value="1"/>
</dbReference>
<protein>
    <submittedName>
        <fullName evidence="1">Putative secreted protein</fullName>
    </submittedName>
</protein>
<dbReference type="Proteomes" id="UP000249886">
    <property type="component" value="Unassembled WGS sequence"/>
</dbReference>
<dbReference type="GeneID" id="84573816"/>
<proteinExistence type="predicted"/>
<dbReference type="AlphaFoldDB" id="A0A6H9XCP6"/>
<dbReference type="PROSITE" id="PS51257">
    <property type="entry name" value="PROKAR_LIPOPROTEIN"/>
    <property type="match status" value="1"/>
</dbReference>
<dbReference type="GO" id="GO:0016020">
    <property type="term" value="C:membrane"/>
    <property type="evidence" value="ECO:0007669"/>
    <property type="project" value="InterPro"/>
</dbReference>
<sequence length="272" mass="27397">MRGGGVFKAAVAFAVGIVVGCLGLAPSLAGSADSRVAGLSTAVAQARGELEAARAQLRSADSVVLDVGRETLAGTLAERSVMVVYAGGVRDADVTKVRGLLADAGARDAGSMRLREEFFTPAMKNIASNVLPAGATLSEDKLDVGTHAGEVLGSLVFHSSATDEERASGLGTLRNAGFLTYGDGGVKPADAVVLIVGPDVPTEFLTRFAPALGSRGGGLVVAGDTGSAQLAALQGRVVTVDSIDRATGQFAVVRQVALLVPPNDPDSVGDAE</sequence>
<dbReference type="EMBL" id="UARK01000014">
    <property type="protein sequence ID" value="SPW29547.1"/>
    <property type="molecule type" value="Genomic_DNA"/>
</dbReference>
<dbReference type="RefSeq" id="WP_005521271.1">
    <property type="nucleotide sequence ID" value="NZ_CAUOLB010000022.1"/>
</dbReference>
<dbReference type="InterPro" id="IPR021522">
    <property type="entry name" value="MctB"/>
</dbReference>
<organism evidence="1 2">
    <name type="scientific">Corynebacterium matruchotii</name>
    <dbReference type="NCBI Taxonomy" id="43768"/>
    <lineage>
        <taxon>Bacteria</taxon>
        <taxon>Bacillati</taxon>
        <taxon>Actinomycetota</taxon>
        <taxon>Actinomycetes</taxon>
        <taxon>Mycobacteriales</taxon>
        <taxon>Corynebacteriaceae</taxon>
        <taxon>Corynebacterium</taxon>
    </lineage>
</organism>
<dbReference type="GO" id="GO:0055070">
    <property type="term" value="P:copper ion homeostasis"/>
    <property type="evidence" value="ECO:0007669"/>
    <property type="project" value="InterPro"/>
</dbReference>
<reference evidence="1 2" key="1">
    <citation type="submission" date="2018-06" db="EMBL/GenBank/DDBJ databases">
        <authorList>
            <consortium name="Pathogen Informatics"/>
            <person name="Doyle S."/>
        </authorList>
    </citation>
    <scope>NUCLEOTIDE SEQUENCE [LARGE SCALE GENOMIC DNA]</scope>
    <source>
        <strain evidence="1 2">NCTC10254</strain>
    </source>
</reference>
<name>A0A6H9XCP6_9CORY</name>
<evidence type="ECO:0000313" key="1">
    <source>
        <dbReference type="EMBL" id="SPW29547.1"/>
    </source>
</evidence>
<evidence type="ECO:0000313" key="2">
    <source>
        <dbReference type="Proteomes" id="UP000249886"/>
    </source>
</evidence>
<accession>A0A6H9XCP6</accession>
<comment type="caution">
    <text evidence="1">The sequence shown here is derived from an EMBL/GenBank/DDBJ whole genome shotgun (WGS) entry which is preliminary data.</text>
</comment>